<accession>A0A5R9DU86</accession>
<dbReference type="InterPro" id="IPR020139">
    <property type="entry name" value="DUF2642"/>
</dbReference>
<proteinExistence type="predicted"/>
<dbReference type="RefSeq" id="WP_138404731.1">
    <property type="nucleotide sequence ID" value="NZ_CP144682.1"/>
</dbReference>
<protein>
    <submittedName>
        <fullName evidence="1">DUF2642 domain-containing protein</fullName>
    </submittedName>
</protein>
<comment type="caution">
    <text evidence="1">The sequence shown here is derived from an EMBL/GenBank/DDBJ whole genome shotgun (WGS) entry which is preliminary data.</text>
</comment>
<reference evidence="1 2" key="1">
    <citation type="submission" date="2019-05" db="EMBL/GenBank/DDBJ databases">
        <title>The metagenome of a microbial culture collection derived from dairy environment covers the genomic content of the human microbiome.</title>
        <authorList>
            <person name="Roder T."/>
            <person name="Wuthrich D."/>
            <person name="Sattari Z."/>
            <person name="Von Ah U."/>
            <person name="Bar C."/>
            <person name="Ronchi F."/>
            <person name="Macpherson A.J."/>
            <person name="Ganal-Vonarburg S.C."/>
            <person name="Bruggmann R."/>
            <person name="Vergeres G."/>
        </authorList>
    </citation>
    <scope>NUCLEOTIDE SEQUENCE [LARGE SCALE GENOMIC DNA]</scope>
    <source>
        <strain evidence="1 2">FAM 24227</strain>
    </source>
</reference>
<dbReference type="Proteomes" id="UP000306420">
    <property type="component" value="Unassembled WGS sequence"/>
</dbReference>
<organism evidence="1 2">
    <name type="scientific">Ruoffia tabacinasalis</name>
    <dbReference type="NCBI Taxonomy" id="87458"/>
    <lineage>
        <taxon>Bacteria</taxon>
        <taxon>Bacillati</taxon>
        <taxon>Bacillota</taxon>
        <taxon>Bacilli</taxon>
        <taxon>Lactobacillales</taxon>
        <taxon>Aerococcaceae</taxon>
        <taxon>Ruoffia</taxon>
    </lineage>
</organism>
<name>A0A5R9DU86_9LACT</name>
<sequence>MTVDRSYLPYRSARNYQDRKMAKWMGFFLSEHTTALTTEAETIDFSQSLPLGEKLLLLNQLYLQRLPGIFQFIQDEKSKEIRGKIDSVQADQVGIQSEDAHYFISIKHIISIKLEEELDDGF</sequence>
<dbReference type="AlphaFoldDB" id="A0A5R9DU86"/>
<evidence type="ECO:0000313" key="2">
    <source>
        <dbReference type="Proteomes" id="UP000306420"/>
    </source>
</evidence>
<dbReference type="Pfam" id="PF10842">
    <property type="entry name" value="DUF2642"/>
    <property type="match status" value="1"/>
</dbReference>
<dbReference type="EMBL" id="VBSP01000023">
    <property type="protein sequence ID" value="TLQ40888.1"/>
    <property type="molecule type" value="Genomic_DNA"/>
</dbReference>
<dbReference type="OrthoDB" id="1644322at2"/>
<evidence type="ECO:0000313" key="1">
    <source>
        <dbReference type="EMBL" id="TLQ40888.1"/>
    </source>
</evidence>
<gene>
    <name evidence="1" type="ORF">FEZ33_07225</name>
</gene>